<keyword evidence="1" id="KW-1133">Transmembrane helix</keyword>
<dbReference type="AlphaFoldDB" id="A0A143C6S1"/>
<accession>A0A143C6S1</accession>
<name>A0A143C6S1_9ACTN</name>
<feature type="transmembrane region" description="Helical" evidence="1">
    <location>
        <begin position="6"/>
        <end position="26"/>
    </location>
</feature>
<organism evidence="2 3">
    <name type="scientific">Streptomyces qaidamensis</name>
    <dbReference type="NCBI Taxonomy" id="1783515"/>
    <lineage>
        <taxon>Bacteria</taxon>
        <taxon>Bacillati</taxon>
        <taxon>Actinomycetota</taxon>
        <taxon>Actinomycetes</taxon>
        <taxon>Kitasatosporales</taxon>
        <taxon>Streptomycetaceae</taxon>
        <taxon>Streptomyces</taxon>
        <taxon>Streptomyces aurantiacus group</taxon>
    </lineage>
</organism>
<dbReference type="EMBL" id="CP015098">
    <property type="protein sequence ID" value="AMW12860.1"/>
    <property type="molecule type" value="Genomic_DNA"/>
</dbReference>
<keyword evidence="1" id="KW-0472">Membrane</keyword>
<reference evidence="3" key="1">
    <citation type="submission" date="2016-04" db="EMBL/GenBank/DDBJ databases">
        <authorList>
            <person name="Zhang B."/>
        </authorList>
    </citation>
    <scope>NUCLEOTIDE SEQUENCE [LARGE SCALE GENOMIC DNA]</scope>
    <source>
        <strain evidence="3">S10</strain>
    </source>
</reference>
<proteinExistence type="predicted"/>
<sequence length="102" mass="11405">MTYLVRQIVMGVVIGVVVLVVALIVVRHSGSSDVDEYSYTKGYNTFGGAIVPTDDRSRELVEMDCDSFLRRLQLASPDYKLVKEDWIQGCADAAQNKDARFE</sequence>
<gene>
    <name evidence="2" type="ORF">A4E84_27255</name>
</gene>
<dbReference type="Proteomes" id="UP000076096">
    <property type="component" value="Chromosome"/>
</dbReference>
<keyword evidence="3" id="KW-1185">Reference proteome</keyword>
<protein>
    <submittedName>
        <fullName evidence="2">Uncharacterized protein</fullName>
    </submittedName>
</protein>
<evidence type="ECO:0000313" key="2">
    <source>
        <dbReference type="EMBL" id="AMW12860.1"/>
    </source>
</evidence>
<keyword evidence="1" id="KW-0812">Transmembrane</keyword>
<dbReference type="KEGG" id="stsi:A4E84_27255"/>
<evidence type="ECO:0000256" key="1">
    <source>
        <dbReference type="SAM" id="Phobius"/>
    </source>
</evidence>
<evidence type="ECO:0000313" key="3">
    <source>
        <dbReference type="Proteomes" id="UP000076096"/>
    </source>
</evidence>
<dbReference type="RefSeq" id="WP_062929064.1">
    <property type="nucleotide sequence ID" value="NZ_CP015098.1"/>
</dbReference>